<dbReference type="InterPro" id="IPR036640">
    <property type="entry name" value="ABC1_TM_sf"/>
</dbReference>
<evidence type="ECO:0000259" key="6">
    <source>
        <dbReference type="PROSITE" id="PS50929"/>
    </source>
</evidence>
<evidence type="ECO:0000313" key="8">
    <source>
        <dbReference type="Proteomes" id="UP000320672"/>
    </source>
</evidence>
<dbReference type="SUPFAM" id="SSF52540">
    <property type="entry name" value="P-loop containing nucleoside triphosphate hydrolases"/>
    <property type="match status" value="1"/>
</dbReference>
<evidence type="ECO:0000256" key="5">
    <source>
        <dbReference type="SAM" id="Phobius"/>
    </source>
</evidence>
<dbReference type="Proteomes" id="UP000320672">
    <property type="component" value="Chromosome"/>
</dbReference>
<evidence type="ECO:0000256" key="4">
    <source>
        <dbReference type="ARBA" id="ARBA00023136"/>
    </source>
</evidence>
<dbReference type="RefSeq" id="WP_145349567.1">
    <property type="nucleotide sequence ID" value="NZ_CP036262.1"/>
</dbReference>
<dbReference type="InterPro" id="IPR011527">
    <property type="entry name" value="ABC1_TM_dom"/>
</dbReference>
<dbReference type="OrthoDB" id="311344at2"/>
<protein>
    <submittedName>
        <fullName evidence="7">Alpha-hemolysin translocation ATP-binding protein HlyB</fullName>
    </submittedName>
</protein>
<dbReference type="PANTHER" id="PTHR43394:SF4">
    <property type="entry name" value="TOXIN SECRETION ABC TRANSPORTER ATP-BINDING PROTEIN"/>
    <property type="match status" value="1"/>
</dbReference>
<sequence length="700" mass="76466">MPDDSIPAETPTESTILKLLVQIGLTFEISVEQSTILDPEESADAFPADPLGGFIASAKRSGIFIQESKFEKVSEAIGFVEEGYPVIIAQRDGKFIVIDSMSGKHFETTTISDQVKQQTVSKRTLTKWILNDSEKRFFVAKKELECDSLSAAHTDSHHDHPSETISPTRRFIALLALERRDIWTVFLFAFVAGILTLATPLAVESLVNVVSWGTYLQPLLALGLILLTCLGIAGVLRVLQTVVVEMIQRRQFVRIVSDLSHRFPRANQDALKGKFPREFANRVFDIMTIQKSTAVLLLDGVSIVLTTILGSILLAFYHPFLLGFDIALVIAMISITWILGRGGIRTAIEESKIKYKAAHWLQDVLACPSVFKTGGGELLAVQRANLLTAEYLSARQRQFRVVLRQVAFAICLQVIASTALLVLGGWLVIDGQLTLGQLVASELVVTIVVGAFAKAGKSLEKFYDLMAGMDKVGQLIDLPTDPRSETGKLPDGPISVQWSDLVFARKQSTSKIPTKTIQAGSTVAIRGNDLDGKSDLARAIAGLCKPSHGYVQVGEHDSFLAAGGRQTPIVGYAGDREIFNGTLSENIDLGRSGIGPSHVREALSEVGLGEAILRLPDALQTPLQSDGYPLTDSQVTQLLIARAIVTKPKAIVINGLLDELTPQVRAKLWIYLAQPDAPWTLLIFTDHKEIAELCDERIEI</sequence>
<keyword evidence="7" id="KW-0547">Nucleotide-binding</keyword>
<dbReference type="InterPro" id="IPR027417">
    <property type="entry name" value="P-loop_NTPase"/>
</dbReference>
<dbReference type="EMBL" id="CP036262">
    <property type="protein sequence ID" value="QDS91516.1"/>
    <property type="molecule type" value="Genomic_DNA"/>
</dbReference>
<dbReference type="KEGG" id="rml:FF011L_02460"/>
<keyword evidence="3 5" id="KW-1133">Transmembrane helix</keyword>
<dbReference type="PANTHER" id="PTHR43394">
    <property type="entry name" value="ATP-DEPENDENT PERMEASE MDL1, MITOCHONDRIAL"/>
    <property type="match status" value="1"/>
</dbReference>
<feature type="transmembrane region" description="Helical" evidence="5">
    <location>
        <begin position="215"/>
        <end position="239"/>
    </location>
</feature>
<gene>
    <name evidence="7" type="primary">hlyB</name>
    <name evidence="7" type="ORF">FF011L_02460</name>
</gene>
<dbReference type="Gene3D" id="3.40.50.300">
    <property type="entry name" value="P-loop containing nucleotide triphosphate hydrolases"/>
    <property type="match status" value="1"/>
</dbReference>
<dbReference type="AlphaFoldDB" id="A0A517M9E5"/>
<dbReference type="InterPro" id="IPR039421">
    <property type="entry name" value="Type_1_exporter"/>
</dbReference>
<dbReference type="GO" id="GO:0015421">
    <property type="term" value="F:ABC-type oligopeptide transporter activity"/>
    <property type="evidence" value="ECO:0007669"/>
    <property type="project" value="TreeGrafter"/>
</dbReference>
<feature type="transmembrane region" description="Helical" evidence="5">
    <location>
        <begin position="294"/>
        <end position="314"/>
    </location>
</feature>
<dbReference type="SUPFAM" id="SSF90123">
    <property type="entry name" value="ABC transporter transmembrane region"/>
    <property type="match status" value="1"/>
</dbReference>
<evidence type="ECO:0000313" key="7">
    <source>
        <dbReference type="EMBL" id="QDS91516.1"/>
    </source>
</evidence>
<keyword evidence="4 5" id="KW-0472">Membrane</keyword>
<dbReference type="PROSITE" id="PS50929">
    <property type="entry name" value="ABC_TM1F"/>
    <property type="match status" value="1"/>
</dbReference>
<dbReference type="GO" id="GO:0005524">
    <property type="term" value="F:ATP binding"/>
    <property type="evidence" value="ECO:0007669"/>
    <property type="project" value="UniProtKB-KW"/>
</dbReference>
<feature type="transmembrane region" description="Helical" evidence="5">
    <location>
        <begin position="406"/>
        <end position="429"/>
    </location>
</feature>
<dbReference type="Pfam" id="PF00005">
    <property type="entry name" value="ABC_tran"/>
    <property type="match status" value="1"/>
</dbReference>
<keyword evidence="8" id="KW-1185">Reference proteome</keyword>
<evidence type="ECO:0000256" key="2">
    <source>
        <dbReference type="ARBA" id="ARBA00022692"/>
    </source>
</evidence>
<proteinExistence type="predicted"/>
<feature type="transmembrane region" description="Helical" evidence="5">
    <location>
        <begin position="182"/>
        <end position="203"/>
    </location>
</feature>
<evidence type="ECO:0000256" key="1">
    <source>
        <dbReference type="ARBA" id="ARBA00004651"/>
    </source>
</evidence>
<dbReference type="GO" id="GO:0005886">
    <property type="term" value="C:plasma membrane"/>
    <property type="evidence" value="ECO:0007669"/>
    <property type="project" value="UniProtKB-SubCell"/>
</dbReference>
<reference evidence="7 8" key="1">
    <citation type="submission" date="2019-02" db="EMBL/GenBank/DDBJ databases">
        <title>Deep-cultivation of Planctomycetes and their phenomic and genomic characterization uncovers novel biology.</title>
        <authorList>
            <person name="Wiegand S."/>
            <person name="Jogler M."/>
            <person name="Boedeker C."/>
            <person name="Pinto D."/>
            <person name="Vollmers J."/>
            <person name="Rivas-Marin E."/>
            <person name="Kohn T."/>
            <person name="Peeters S.H."/>
            <person name="Heuer A."/>
            <person name="Rast P."/>
            <person name="Oberbeckmann S."/>
            <person name="Bunk B."/>
            <person name="Jeske O."/>
            <person name="Meyerdierks A."/>
            <person name="Storesund J.E."/>
            <person name="Kallscheuer N."/>
            <person name="Luecker S."/>
            <person name="Lage O.M."/>
            <person name="Pohl T."/>
            <person name="Merkel B.J."/>
            <person name="Hornburger P."/>
            <person name="Mueller R.-W."/>
            <person name="Bruemmer F."/>
            <person name="Labrenz M."/>
            <person name="Spormann A.M."/>
            <person name="Op den Camp H."/>
            <person name="Overmann J."/>
            <person name="Amann R."/>
            <person name="Jetten M.S.M."/>
            <person name="Mascher T."/>
            <person name="Medema M.H."/>
            <person name="Devos D.P."/>
            <person name="Kaster A.-K."/>
            <person name="Ovreas L."/>
            <person name="Rohde M."/>
            <person name="Galperin M.Y."/>
            <person name="Jogler C."/>
        </authorList>
    </citation>
    <scope>NUCLEOTIDE SEQUENCE [LARGE SCALE GENOMIC DNA]</scope>
    <source>
        <strain evidence="7 8">FF011L</strain>
    </source>
</reference>
<dbReference type="Gene3D" id="1.20.1560.10">
    <property type="entry name" value="ABC transporter type 1, transmembrane domain"/>
    <property type="match status" value="1"/>
</dbReference>
<keyword evidence="2 5" id="KW-0812">Transmembrane</keyword>
<keyword evidence="7" id="KW-0067">ATP-binding</keyword>
<dbReference type="GO" id="GO:0016887">
    <property type="term" value="F:ATP hydrolysis activity"/>
    <property type="evidence" value="ECO:0007669"/>
    <property type="project" value="InterPro"/>
</dbReference>
<dbReference type="InterPro" id="IPR003439">
    <property type="entry name" value="ABC_transporter-like_ATP-bd"/>
</dbReference>
<evidence type="ECO:0000256" key="3">
    <source>
        <dbReference type="ARBA" id="ARBA00022989"/>
    </source>
</evidence>
<feature type="domain" description="ABC transmembrane type-1" evidence="6">
    <location>
        <begin position="183"/>
        <end position="464"/>
    </location>
</feature>
<feature type="transmembrane region" description="Helical" evidence="5">
    <location>
        <begin position="320"/>
        <end position="339"/>
    </location>
</feature>
<accession>A0A517M9E5</accession>
<comment type="subcellular location">
    <subcellularLocation>
        <location evidence="1">Cell membrane</location>
        <topology evidence="1">Multi-pass membrane protein</topology>
    </subcellularLocation>
</comment>
<organism evidence="7 8">
    <name type="scientific">Roseimaritima multifibrata</name>
    <dbReference type="NCBI Taxonomy" id="1930274"/>
    <lineage>
        <taxon>Bacteria</taxon>
        <taxon>Pseudomonadati</taxon>
        <taxon>Planctomycetota</taxon>
        <taxon>Planctomycetia</taxon>
        <taxon>Pirellulales</taxon>
        <taxon>Pirellulaceae</taxon>
        <taxon>Roseimaritima</taxon>
    </lineage>
</organism>
<name>A0A517M9E5_9BACT</name>